<dbReference type="AlphaFoldDB" id="A0A0N1I3P1"/>
<dbReference type="Proteomes" id="UP000038009">
    <property type="component" value="Unassembled WGS sequence"/>
</dbReference>
<dbReference type="OMA" id="FAMWWGS"/>
<name>A0A0N1I3P1_LEPSE</name>
<protein>
    <submittedName>
        <fullName evidence="2">Uncharacterized protein</fullName>
    </submittedName>
</protein>
<proteinExistence type="predicted"/>
<feature type="region of interest" description="Disordered" evidence="1">
    <location>
        <begin position="36"/>
        <end position="81"/>
    </location>
</feature>
<reference evidence="2 3" key="1">
    <citation type="journal article" date="2015" name="PLoS Pathog.">
        <title>Leptomonas seymouri: Adaptations to the Dixenous Life Cycle Analyzed by Genome Sequencing, Transcriptome Profiling and Co-infection with Leishmania donovani.</title>
        <authorList>
            <person name="Kraeva N."/>
            <person name="Butenko A."/>
            <person name="Hlavacova J."/>
            <person name="Kostygov A."/>
            <person name="Myskova J."/>
            <person name="Grybchuk D."/>
            <person name="Lestinova T."/>
            <person name="Votypka J."/>
            <person name="Volf P."/>
            <person name="Opperdoes F."/>
            <person name="Flegontov P."/>
            <person name="Lukes J."/>
            <person name="Yurchenko V."/>
        </authorList>
    </citation>
    <scope>NUCLEOTIDE SEQUENCE [LARGE SCALE GENOMIC DNA]</scope>
    <source>
        <strain evidence="2 3">ATCC 30220</strain>
    </source>
</reference>
<evidence type="ECO:0000313" key="3">
    <source>
        <dbReference type="Proteomes" id="UP000038009"/>
    </source>
</evidence>
<evidence type="ECO:0000256" key="1">
    <source>
        <dbReference type="SAM" id="MobiDB-lite"/>
    </source>
</evidence>
<keyword evidence="3" id="KW-1185">Reference proteome</keyword>
<dbReference type="VEuPathDB" id="TriTrypDB:Lsey_0123_0150"/>
<dbReference type="EMBL" id="LJSK01000123">
    <property type="protein sequence ID" value="KPI86605.1"/>
    <property type="molecule type" value="Genomic_DNA"/>
</dbReference>
<comment type="caution">
    <text evidence="2">The sequence shown here is derived from an EMBL/GenBank/DDBJ whole genome shotgun (WGS) entry which is preliminary data.</text>
</comment>
<organism evidence="2 3">
    <name type="scientific">Leptomonas seymouri</name>
    <dbReference type="NCBI Taxonomy" id="5684"/>
    <lineage>
        <taxon>Eukaryota</taxon>
        <taxon>Discoba</taxon>
        <taxon>Euglenozoa</taxon>
        <taxon>Kinetoplastea</taxon>
        <taxon>Metakinetoplastina</taxon>
        <taxon>Trypanosomatida</taxon>
        <taxon>Trypanosomatidae</taxon>
        <taxon>Leishmaniinae</taxon>
        <taxon>Leptomonas</taxon>
    </lineage>
</organism>
<dbReference type="OrthoDB" id="264113at2759"/>
<gene>
    <name evidence="2" type="ORF">ABL78_4334</name>
</gene>
<evidence type="ECO:0000313" key="2">
    <source>
        <dbReference type="EMBL" id="KPI86605.1"/>
    </source>
</evidence>
<accession>A0A0N1I3P1</accession>
<sequence length="81" mass="9500">MSFNTKFSMWWGSVTTKTEEMFNKEKKRMVTHEYYDNPNAKAARPKSMHSIRGSMRVQNASQSSRDYDDDGKHGRHSSSRH</sequence>